<evidence type="ECO:0000313" key="4">
    <source>
        <dbReference type="EMBL" id="AKV78938.1"/>
    </source>
</evidence>
<reference evidence="6 8" key="3">
    <citation type="submission" date="2015-07" db="EMBL/GenBank/DDBJ databases">
        <title>Physiological, transcriptional responses and genome re-sequencing of acid resistant extremely thermoacidophilic Metallosphaera sedula SARC-M1.</title>
        <authorList>
            <person name="Ai C."/>
            <person name="McCarthy S."/>
            <person name="Eckrich V."/>
            <person name="Rudrappa D."/>
            <person name="Qiu G."/>
            <person name="Blum P."/>
        </authorList>
    </citation>
    <scope>NUCLEOTIDE SEQUENCE [LARGE SCALE GENOMIC DNA]</scope>
    <source>
        <strain evidence="6 8">SARC-M1</strain>
    </source>
</reference>
<dbReference type="Proteomes" id="UP000062398">
    <property type="component" value="Chromosome"/>
</dbReference>
<dbReference type="RefSeq" id="WP_012021390.1">
    <property type="nucleotide sequence ID" value="NZ_CP008822.1"/>
</dbReference>
<evidence type="ECO:0000313" key="9">
    <source>
        <dbReference type="Proteomes" id="UP000061362"/>
    </source>
</evidence>
<evidence type="ECO:0000313" key="6">
    <source>
        <dbReference type="EMBL" id="AKV83422.1"/>
    </source>
</evidence>
<gene>
    <name evidence="1" type="ORF">HA72_1446</name>
    <name evidence="2" type="ORF">MsedA_1466</name>
    <name evidence="3" type="ORF">MsedB_1468</name>
    <name evidence="4" type="ORF">MsedC_1466</name>
    <name evidence="5" type="ORF">MsedD_1467</name>
    <name evidence="6" type="ORF">MsedE_1472</name>
</gene>
<dbReference type="EMBL" id="CP012174">
    <property type="protein sequence ID" value="AKV78938.1"/>
    <property type="molecule type" value="Genomic_DNA"/>
</dbReference>
<evidence type="ECO:0000313" key="10">
    <source>
        <dbReference type="Proteomes" id="UP000062398"/>
    </source>
</evidence>
<dbReference type="PATRIC" id="fig|43687.5.peg.1573"/>
<evidence type="ECO:0000313" key="11">
    <source>
        <dbReference type="Proteomes" id="UP000062475"/>
    </source>
</evidence>
<dbReference type="EMBL" id="CP008822">
    <property type="protein sequence ID" value="AIM27587.1"/>
    <property type="molecule type" value="Genomic_DNA"/>
</dbReference>
<dbReference type="EMBL" id="CP012175">
    <property type="protein sequence ID" value="AKV81183.1"/>
    <property type="molecule type" value="Genomic_DNA"/>
</dbReference>
<dbReference type="EMBL" id="CP012173">
    <property type="protein sequence ID" value="AKV76687.1"/>
    <property type="molecule type" value="Genomic_DNA"/>
</dbReference>
<reference evidence="1 7" key="1">
    <citation type="journal article" date="2014" name="J. Bacteriol.">
        <title>Role of an Archaeal PitA Transporter in the Copper and Arsenic Resistance of Metallosphaera sedula, an Extreme Thermoacidophile.</title>
        <authorList>
            <person name="McCarthy S."/>
            <person name="Ai C."/>
            <person name="Wheaton G."/>
            <person name="Tevatia R."/>
            <person name="Eckrich V."/>
            <person name="Kelly R."/>
            <person name="Blum P."/>
        </authorList>
    </citation>
    <scope>NUCLEOTIDE SEQUENCE [LARGE SCALE GENOMIC DNA]</scope>
    <source>
        <strain evidence="1 7">CuR1</strain>
    </source>
</reference>
<proteinExistence type="predicted"/>
<name>A0A088E7C1_9CREN</name>
<dbReference type="GeneID" id="91755948"/>
<dbReference type="AlphaFoldDB" id="A0A088E7C1"/>
<sequence length="168" mass="18650">MECGIDLAVKRKSAVATIEDNVIAVSFLDTDDEILEKCKGATVVALDAPLTSARGYREVDRLLLSRGLRVFPPSFISSLTERGIRLSRKLRAIETHPTSSLKLLGWDWRQLSPSKDEADAVVCALTANLWVKGKTLVFRAGDGEIHLLDRDVPFPRIVSRGKYLVTWS</sequence>
<evidence type="ECO:0000313" key="8">
    <source>
        <dbReference type="Proteomes" id="UP000056255"/>
    </source>
</evidence>
<dbReference type="Proteomes" id="UP000056255">
    <property type="component" value="Chromosome"/>
</dbReference>
<evidence type="ECO:0000313" key="2">
    <source>
        <dbReference type="EMBL" id="AKV74448.1"/>
    </source>
</evidence>
<accession>A0A088E7C1</accession>
<organism evidence="1 7">
    <name type="scientific">Metallosphaera sedula</name>
    <dbReference type="NCBI Taxonomy" id="43687"/>
    <lineage>
        <taxon>Archaea</taxon>
        <taxon>Thermoproteota</taxon>
        <taxon>Thermoprotei</taxon>
        <taxon>Sulfolobales</taxon>
        <taxon>Sulfolobaceae</taxon>
        <taxon>Metallosphaera</taxon>
    </lineage>
</organism>
<reference evidence="9 10" key="2">
    <citation type="journal article" date="2015" name="Genome Announc.">
        <title>Complete Genome Sequences of Evolved Arsenate-Resistant Metallosphaera sedula Strains.</title>
        <authorList>
            <person name="Ai C."/>
            <person name="McCarthy S."/>
            <person name="Schackwitz W."/>
            <person name="Martin J."/>
            <person name="Lipzen A."/>
            <person name="Blum P."/>
        </authorList>
    </citation>
    <scope>NUCLEOTIDE SEQUENCE [LARGE SCALE GENOMIC DNA]</scope>
    <source>
        <strain evidence="4 10">ARS120-1</strain>
        <strain evidence="5 9">ARS120-2</strain>
        <strain evidence="2 12">ARS50-1</strain>
        <strain evidence="3 11">ARS50-2</strain>
    </source>
</reference>
<evidence type="ECO:0000313" key="1">
    <source>
        <dbReference type="EMBL" id="AIM27587.1"/>
    </source>
</evidence>
<dbReference type="Proteomes" id="UP000068832">
    <property type="component" value="Chromosome"/>
</dbReference>
<dbReference type="Proteomes" id="UP000062475">
    <property type="component" value="Chromosome"/>
</dbReference>
<evidence type="ECO:0000313" key="5">
    <source>
        <dbReference type="EMBL" id="AKV81183.1"/>
    </source>
</evidence>
<evidence type="ECO:0000313" key="3">
    <source>
        <dbReference type="EMBL" id="AKV76687.1"/>
    </source>
</evidence>
<dbReference type="Proteomes" id="UP000061362">
    <property type="component" value="Chromosome"/>
</dbReference>
<dbReference type="OrthoDB" id="50338at2157"/>
<evidence type="ECO:0000313" key="12">
    <source>
        <dbReference type="Proteomes" id="UP000068832"/>
    </source>
</evidence>
<dbReference type="OMA" id="WRGMREL"/>
<evidence type="ECO:0000313" key="7">
    <source>
        <dbReference type="Proteomes" id="UP000029084"/>
    </source>
</evidence>
<evidence type="ECO:0008006" key="13">
    <source>
        <dbReference type="Google" id="ProtNLM"/>
    </source>
</evidence>
<dbReference type="EMBL" id="CP012176">
    <property type="protein sequence ID" value="AKV83422.1"/>
    <property type="molecule type" value="Genomic_DNA"/>
</dbReference>
<dbReference type="EMBL" id="CP012172">
    <property type="protein sequence ID" value="AKV74448.1"/>
    <property type="molecule type" value="Genomic_DNA"/>
</dbReference>
<dbReference type="Proteomes" id="UP000029084">
    <property type="component" value="Chromosome"/>
</dbReference>
<protein>
    <recommendedName>
        <fullName evidence="13">DUF429 domain-containing protein</fullName>
    </recommendedName>
</protein>